<dbReference type="SUPFAM" id="SSF56436">
    <property type="entry name" value="C-type lectin-like"/>
    <property type="match status" value="1"/>
</dbReference>
<reference evidence="1 2" key="1">
    <citation type="submission" date="2023-11" db="EMBL/GenBank/DDBJ databases">
        <title>Halocaridina rubra genome assembly.</title>
        <authorList>
            <person name="Smith C."/>
        </authorList>
    </citation>
    <scope>NUCLEOTIDE SEQUENCE [LARGE SCALE GENOMIC DNA]</scope>
    <source>
        <strain evidence="1">EP-1</strain>
        <tissue evidence="1">Whole</tissue>
    </source>
</reference>
<protein>
    <recommendedName>
        <fullName evidence="3">C-type lectin domain-containing protein</fullName>
    </recommendedName>
</protein>
<dbReference type="Proteomes" id="UP001381693">
    <property type="component" value="Unassembled WGS sequence"/>
</dbReference>
<dbReference type="EMBL" id="JAXCGZ010017256">
    <property type="protein sequence ID" value="KAK7068425.1"/>
    <property type="molecule type" value="Genomic_DNA"/>
</dbReference>
<keyword evidence="2" id="KW-1185">Reference proteome</keyword>
<dbReference type="InterPro" id="IPR016187">
    <property type="entry name" value="CTDL_fold"/>
</dbReference>
<sequence length="160" mass="18498">MRCILSNNKIRYRDLENVTDAITLYKDVMPGCSRPFTYVSKIGCIHLPSVTFSGYEHARRYCAQMLSDVFVEDIPGQTEELWKYLQTKNFTTNASSWLGIKDGRWLNGEIVRNDLWFNAQPVPPNPNMCARMYHVNGKMYHSFCGFDGQTSICQRMSYNA</sequence>
<evidence type="ECO:0000313" key="1">
    <source>
        <dbReference type="EMBL" id="KAK7068425.1"/>
    </source>
</evidence>
<evidence type="ECO:0000313" key="2">
    <source>
        <dbReference type="Proteomes" id="UP001381693"/>
    </source>
</evidence>
<proteinExistence type="predicted"/>
<accession>A0AAN9A127</accession>
<comment type="caution">
    <text evidence="1">The sequence shown here is derived from an EMBL/GenBank/DDBJ whole genome shotgun (WGS) entry which is preliminary data.</text>
</comment>
<organism evidence="1 2">
    <name type="scientific">Halocaridina rubra</name>
    <name type="common">Hawaiian red shrimp</name>
    <dbReference type="NCBI Taxonomy" id="373956"/>
    <lineage>
        <taxon>Eukaryota</taxon>
        <taxon>Metazoa</taxon>
        <taxon>Ecdysozoa</taxon>
        <taxon>Arthropoda</taxon>
        <taxon>Crustacea</taxon>
        <taxon>Multicrustacea</taxon>
        <taxon>Malacostraca</taxon>
        <taxon>Eumalacostraca</taxon>
        <taxon>Eucarida</taxon>
        <taxon>Decapoda</taxon>
        <taxon>Pleocyemata</taxon>
        <taxon>Caridea</taxon>
        <taxon>Atyoidea</taxon>
        <taxon>Atyidae</taxon>
        <taxon>Halocaridina</taxon>
    </lineage>
</organism>
<gene>
    <name evidence="1" type="ORF">SK128_025555</name>
</gene>
<dbReference type="CDD" id="cd00037">
    <property type="entry name" value="CLECT"/>
    <property type="match status" value="1"/>
</dbReference>
<evidence type="ECO:0008006" key="3">
    <source>
        <dbReference type="Google" id="ProtNLM"/>
    </source>
</evidence>
<dbReference type="InterPro" id="IPR016186">
    <property type="entry name" value="C-type_lectin-like/link_sf"/>
</dbReference>
<name>A0AAN9A127_HALRR</name>
<dbReference type="AlphaFoldDB" id="A0AAN9A127"/>
<dbReference type="Gene3D" id="3.10.100.10">
    <property type="entry name" value="Mannose-Binding Protein A, subunit A"/>
    <property type="match status" value="1"/>
</dbReference>